<protein>
    <recommendedName>
        <fullName evidence="3">Nephronophthisis 4</fullName>
    </recommendedName>
</protein>
<evidence type="ECO:0008006" key="3">
    <source>
        <dbReference type="Google" id="ProtNLM"/>
    </source>
</evidence>
<organism evidence="1 2">
    <name type="scientific">Bubo bubo</name>
    <name type="common">Eurasian eagle-owl</name>
    <name type="synonym">Strix bubo</name>
    <dbReference type="NCBI Taxonomy" id="30461"/>
    <lineage>
        <taxon>Eukaryota</taxon>
        <taxon>Metazoa</taxon>
        <taxon>Chordata</taxon>
        <taxon>Craniata</taxon>
        <taxon>Vertebrata</taxon>
        <taxon>Euteleostomi</taxon>
        <taxon>Archelosauria</taxon>
        <taxon>Archosauria</taxon>
        <taxon>Dinosauria</taxon>
        <taxon>Saurischia</taxon>
        <taxon>Theropoda</taxon>
        <taxon>Coelurosauria</taxon>
        <taxon>Aves</taxon>
        <taxon>Neognathae</taxon>
        <taxon>Neoaves</taxon>
        <taxon>Telluraves</taxon>
        <taxon>Strigiformes</taxon>
        <taxon>Strigidae</taxon>
        <taxon>Bubo</taxon>
    </lineage>
</organism>
<dbReference type="PANTHER" id="PTHR31043:SF3">
    <property type="entry name" value="NEPHROCYSTIN-4"/>
    <property type="match status" value="1"/>
</dbReference>
<sequence>YPFVTSLTFPCAALALPGEPRAFRQVLQHAEYQLRLSLFDATYHHFFGRTWRSGFNAQKEKPPRLAFGLTIYFHTSLNHPGITAVVEVVAMARKGDGDSRHLSCGFGLIPLFGSGSEATGPAAEDRALKLYHGTPRALLHPHFQDPLEKNKYLTVMEKSHLQYTLKPHPPLETIFHLLPENLLMSGLQTVPGLLPARGDVGKGSFPFPTACTTGPGEAAGRALALGSTMHSQQRGSLAGASAPVWAGGAAALVFVAQPERCQNGFGLFSFR</sequence>
<dbReference type="PANTHER" id="PTHR31043">
    <property type="entry name" value="NEPHROCYSTIN-4"/>
    <property type="match status" value="1"/>
</dbReference>
<dbReference type="GO" id="GO:1904491">
    <property type="term" value="P:protein localization to ciliary transition zone"/>
    <property type="evidence" value="ECO:0007669"/>
    <property type="project" value="TreeGrafter"/>
</dbReference>
<name>A0A8C0ECS5_BUBBB</name>
<evidence type="ECO:0000313" key="1">
    <source>
        <dbReference type="Ensembl" id="ENSBOBP00000001009.1"/>
    </source>
</evidence>
<dbReference type="GO" id="GO:0035869">
    <property type="term" value="C:ciliary transition zone"/>
    <property type="evidence" value="ECO:0007669"/>
    <property type="project" value="TreeGrafter"/>
</dbReference>
<reference evidence="1" key="1">
    <citation type="submission" date="2025-08" db="UniProtKB">
        <authorList>
            <consortium name="Ensembl"/>
        </authorList>
    </citation>
    <scope>IDENTIFICATION</scope>
</reference>
<keyword evidence="2" id="KW-1185">Reference proteome</keyword>
<evidence type="ECO:0000313" key="2">
    <source>
        <dbReference type="Proteomes" id="UP000694567"/>
    </source>
</evidence>
<dbReference type="Ensembl" id="ENSBOBT00000001032.1">
    <property type="protein sequence ID" value="ENSBOBP00000001009.1"/>
    <property type="gene ID" value="ENSBOBG00000000750.1"/>
</dbReference>
<dbReference type="GO" id="GO:0036064">
    <property type="term" value="C:ciliary basal body"/>
    <property type="evidence" value="ECO:0007669"/>
    <property type="project" value="TreeGrafter"/>
</dbReference>
<proteinExistence type="predicted"/>
<dbReference type="GO" id="GO:0097730">
    <property type="term" value="C:non-motile cilium"/>
    <property type="evidence" value="ECO:0007669"/>
    <property type="project" value="InterPro"/>
</dbReference>
<accession>A0A8C0ECS5</accession>
<dbReference type="InterPro" id="IPR029775">
    <property type="entry name" value="NPHP4"/>
</dbReference>
<dbReference type="GO" id="GO:0090090">
    <property type="term" value="P:negative regulation of canonical Wnt signaling pathway"/>
    <property type="evidence" value="ECO:0007669"/>
    <property type="project" value="InterPro"/>
</dbReference>
<reference evidence="1" key="2">
    <citation type="submission" date="2025-09" db="UniProtKB">
        <authorList>
            <consortium name="Ensembl"/>
        </authorList>
    </citation>
    <scope>IDENTIFICATION</scope>
</reference>
<dbReference type="Proteomes" id="UP000694567">
    <property type="component" value="Unplaced"/>
</dbReference>
<dbReference type="GO" id="GO:0097546">
    <property type="term" value="C:ciliary base"/>
    <property type="evidence" value="ECO:0007669"/>
    <property type="project" value="TreeGrafter"/>
</dbReference>
<dbReference type="AlphaFoldDB" id="A0A8C0ECS5"/>